<evidence type="ECO:0000256" key="4">
    <source>
        <dbReference type="SAM" id="SignalP"/>
    </source>
</evidence>
<evidence type="ECO:0000313" key="6">
    <source>
        <dbReference type="Proteomes" id="UP001157418"/>
    </source>
</evidence>
<name>A0AAU9NH61_9ASTR</name>
<organism evidence="5 6">
    <name type="scientific">Lactuca virosa</name>
    <dbReference type="NCBI Taxonomy" id="75947"/>
    <lineage>
        <taxon>Eukaryota</taxon>
        <taxon>Viridiplantae</taxon>
        <taxon>Streptophyta</taxon>
        <taxon>Embryophyta</taxon>
        <taxon>Tracheophyta</taxon>
        <taxon>Spermatophyta</taxon>
        <taxon>Magnoliopsida</taxon>
        <taxon>eudicotyledons</taxon>
        <taxon>Gunneridae</taxon>
        <taxon>Pentapetalae</taxon>
        <taxon>asterids</taxon>
        <taxon>campanulids</taxon>
        <taxon>Asterales</taxon>
        <taxon>Asteraceae</taxon>
        <taxon>Cichorioideae</taxon>
        <taxon>Cichorieae</taxon>
        <taxon>Lactucinae</taxon>
        <taxon>Lactuca</taxon>
    </lineage>
</organism>
<dbReference type="EMBL" id="CAKMRJ010004445">
    <property type="protein sequence ID" value="CAH1437148.1"/>
    <property type="molecule type" value="Genomic_DNA"/>
</dbReference>
<keyword evidence="4" id="KW-0732">Signal</keyword>
<dbReference type="PANTHER" id="PTHR45648">
    <property type="entry name" value="GDSL LIPASE/ACYLHYDROLASE FAMILY PROTEIN (AFU_ORTHOLOGUE AFUA_4G14700)"/>
    <property type="match status" value="1"/>
</dbReference>
<evidence type="ECO:0000256" key="1">
    <source>
        <dbReference type="ARBA" id="ARBA00008668"/>
    </source>
</evidence>
<dbReference type="Gene3D" id="3.40.50.1110">
    <property type="entry name" value="SGNH hydrolase"/>
    <property type="match status" value="1"/>
</dbReference>
<dbReference type="GO" id="GO:0016788">
    <property type="term" value="F:hydrolase activity, acting on ester bonds"/>
    <property type="evidence" value="ECO:0007669"/>
    <property type="project" value="InterPro"/>
</dbReference>
<keyword evidence="3" id="KW-0442">Lipid degradation</keyword>
<keyword evidence="2" id="KW-0378">Hydrolase</keyword>
<sequence>MAMKPLTIQKAVLLTICLVLFSVSTIATKKAASKPMQPVFIFGDSTVDVGTNNHLKNCTARANHPYYGIDYLQSKPTGRFSNGQNAADTIVTLLGGYKHSPPPFLALLKNSSNFTGKILHGVNFASGGCGLDKETGKDPYGVVVSLEEQIQQFATIKGNMTAILGESNGQLLLQGSMYIMSIGSNDIMSYIFTHPVTPELFIANLTATYAIHLKNLYSLGARKFGVISVPPIGCCPIARSFSPVGDCAKEPNDLAIAFYTPLESLLKNLSSTLEGFKYSLGNAYNMTMNIIEKPIAYFSSKTSFSPLFFLHLSPPHQMTKPLPRLPVTSHHIIRYSTTPKITTTIFVGDKLPDRWLFQGGVNVDTYESWNVISVEAASIFFSGNQW</sequence>
<dbReference type="AlphaFoldDB" id="A0AAU9NH61"/>
<gene>
    <name evidence="5" type="ORF">LVIROSA_LOCUS23490</name>
</gene>
<accession>A0AAU9NH61</accession>
<protein>
    <submittedName>
        <fullName evidence="5">Uncharacterized protein</fullName>
    </submittedName>
</protein>
<dbReference type="GO" id="GO:0016042">
    <property type="term" value="P:lipid catabolic process"/>
    <property type="evidence" value="ECO:0007669"/>
    <property type="project" value="UniProtKB-KW"/>
</dbReference>
<proteinExistence type="inferred from homology"/>
<dbReference type="Pfam" id="PF00657">
    <property type="entry name" value="Lipase_GDSL"/>
    <property type="match status" value="1"/>
</dbReference>
<dbReference type="InterPro" id="IPR036514">
    <property type="entry name" value="SGNH_hydro_sf"/>
</dbReference>
<evidence type="ECO:0000313" key="5">
    <source>
        <dbReference type="EMBL" id="CAH1437148.1"/>
    </source>
</evidence>
<evidence type="ECO:0000256" key="2">
    <source>
        <dbReference type="ARBA" id="ARBA00022801"/>
    </source>
</evidence>
<dbReference type="InterPro" id="IPR051058">
    <property type="entry name" value="GDSL_Est/Lipase"/>
</dbReference>
<dbReference type="InterPro" id="IPR001087">
    <property type="entry name" value="GDSL"/>
</dbReference>
<dbReference type="Proteomes" id="UP001157418">
    <property type="component" value="Unassembled WGS sequence"/>
</dbReference>
<evidence type="ECO:0000256" key="3">
    <source>
        <dbReference type="ARBA" id="ARBA00022963"/>
    </source>
</evidence>
<dbReference type="PANTHER" id="PTHR45648:SF180">
    <property type="entry name" value="OS04G0561800 PROTEIN"/>
    <property type="match status" value="1"/>
</dbReference>
<keyword evidence="3" id="KW-0443">Lipid metabolism</keyword>
<comment type="caution">
    <text evidence="5">The sequence shown here is derived from an EMBL/GenBank/DDBJ whole genome shotgun (WGS) entry which is preliminary data.</text>
</comment>
<feature type="signal peptide" evidence="4">
    <location>
        <begin position="1"/>
        <end position="27"/>
    </location>
</feature>
<feature type="chain" id="PRO_5043796021" evidence="4">
    <location>
        <begin position="28"/>
        <end position="386"/>
    </location>
</feature>
<comment type="similarity">
    <text evidence="1">Belongs to the 'GDSL' lipolytic enzyme family.</text>
</comment>
<reference evidence="5 6" key="1">
    <citation type="submission" date="2022-01" db="EMBL/GenBank/DDBJ databases">
        <authorList>
            <person name="Xiong W."/>
            <person name="Schranz E."/>
        </authorList>
    </citation>
    <scope>NUCLEOTIDE SEQUENCE [LARGE SCALE GENOMIC DNA]</scope>
</reference>
<keyword evidence="6" id="KW-1185">Reference proteome</keyword>